<dbReference type="PANTHER" id="PTHR12542">
    <property type="entry name" value="EXOCYST COMPLEX PROTEIN EXO70"/>
    <property type="match status" value="1"/>
</dbReference>
<name>A0A8B8Q698_9MYRT</name>
<dbReference type="GO" id="GO:0005546">
    <property type="term" value="F:phosphatidylinositol-4,5-bisphosphate binding"/>
    <property type="evidence" value="ECO:0007669"/>
    <property type="project" value="InterPro"/>
</dbReference>
<keyword evidence="3" id="KW-0268">Exocytosis</keyword>
<accession>A0A8B8Q698</accession>
<reference evidence="7" key="1">
    <citation type="submission" date="2025-08" db="UniProtKB">
        <authorList>
            <consortium name="RefSeq"/>
        </authorList>
    </citation>
    <scope>IDENTIFICATION</scope>
    <source>
        <tissue evidence="7">Leaf</tissue>
    </source>
</reference>
<evidence type="ECO:0000256" key="3">
    <source>
        <dbReference type="RuleBase" id="RU365026"/>
    </source>
</evidence>
<protein>
    <recommendedName>
        <fullName evidence="3">Exocyst subunit Exo70 family protein</fullName>
    </recommendedName>
</protein>
<dbReference type="KEGG" id="rarg:115749788"/>
<dbReference type="GeneID" id="115749788"/>
<dbReference type="InterPro" id="IPR046364">
    <property type="entry name" value="Exo70_C"/>
</dbReference>
<feature type="compositionally biased region" description="Low complexity" evidence="4">
    <location>
        <begin position="593"/>
        <end position="612"/>
    </location>
</feature>
<evidence type="ECO:0000313" key="6">
    <source>
        <dbReference type="Proteomes" id="UP000827889"/>
    </source>
</evidence>
<evidence type="ECO:0000259" key="5">
    <source>
        <dbReference type="Pfam" id="PF03081"/>
    </source>
</evidence>
<dbReference type="Pfam" id="PF03081">
    <property type="entry name" value="Exo70_C"/>
    <property type="match status" value="1"/>
</dbReference>
<keyword evidence="6" id="KW-1185">Reference proteome</keyword>
<dbReference type="GO" id="GO:0006887">
    <property type="term" value="P:exocytosis"/>
    <property type="evidence" value="ECO:0007669"/>
    <property type="project" value="UniProtKB-KW"/>
</dbReference>
<dbReference type="Pfam" id="PF20669">
    <property type="entry name" value="Exo70_N"/>
    <property type="match status" value="1"/>
</dbReference>
<dbReference type="RefSeq" id="XP_030542619.1">
    <property type="nucleotide sequence ID" value="XM_030686759.2"/>
</dbReference>
<evidence type="ECO:0000256" key="1">
    <source>
        <dbReference type="ARBA" id="ARBA00006756"/>
    </source>
</evidence>
<feature type="compositionally biased region" description="Low complexity" evidence="4">
    <location>
        <begin position="20"/>
        <end position="34"/>
    </location>
</feature>
<evidence type="ECO:0000256" key="2">
    <source>
        <dbReference type="ARBA" id="ARBA00022448"/>
    </source>
</evidence>
<dbReference type="OrthoDB" id="1922221at2759"/>
<dbReference type="Gene3D" id="1.20.1280.170">
    <property type="entry name" value="Exocyst complex component Exo70"/>
    <property type="match status" value="1"/>
</dbReference>
<keyword evidence="3" id="KW-0653">Protein transport</keyword>
<dbReference type="GO" id="GO:0015031">
    <property type="term" value="P:protein transport"/>
    <property type="evidence" value="ECO:0007669"/>
    <property type="project" value="UniProtKB-KW"/>
</dbReference>
<evidence type="ECO:0000256" key="4">
    <source>
        <dbReference type="SAM" id="MobiDB-lite"/>
    </source>
</evidence>
<proteinExistence type="inferred from homology"/>
<feature type="region of interest" description="Disordered" evidence="4">
    <location>
        <begin position="593"/>
        <end position="631"/>
    </location>
</feature>
<dbReference type="PANTHER" id="PTHR12542:SF38">
    <property type="entry name" value="EXOCYST SUBUNIT EXO70 FAMILY PROTEIN"/>
    <property type="match status" value="1"/>
</dbReference>
<comment type="function">
    <text evidence="3">Component of the exocyst complex.</text>
</comment>
<organism evidence="6 7">
    <name type="scientific">Rhodamnia argentea</name>
    <dbReference type="NCBI Taxonomy" id="178133"/>
    <lineage>
        <taxon>Eukaryota</taxon>
        <taxon>Viridiplantae</taxon>
        <taxon>Streptophyta</taxon>
        <taxon>Embryophyta</taxon>
        <taxon>Tracheophyta</taxon>
        <taxon>Spermatophyta</taxon>
        <taxon>Magnoliopsida</taxon>
        <taxon>eudicotyledons</taxon>
        <taxon>Gunneridae</taxon>
        <taxon>Pentapetalae</taxon>
        <taxon>rosids</taxon>
        <taxon>malvids</taxon>
        <taxon>Myrtales</taxon>
        <taxon>Myrtaceae</taxon>
        <taxon>Myrtoideae</taxon>
        <taxon>Myrteae</taxon>
        <taxon>Australasian group</taxon>
        <taxon>Rhodamnia</taxon>
    </lineage>
</organism>
<dbReference type="SUPFAM" id="SSF74788">
    <property type="entry name" value="Cullin repeat-like"/>
    <property type="match status" value="1"/>
</dbReference>
<sequence>MRGLCFRSPTPSLPPPPRTPRAASPVARRLSDSSAENVVESSAAAIAKWDPESRSPRARVASIFLEDRAEALQFLQCVHDLRKAMDSLPSENSGSEMLLQGQRSMQIAMKRLQKELYHVLSLDGACLDPGSISVRSSGSICDSDSGGEGLRPPSMATTDLRSIVECMISSGYAKECIAMYTVVRKWVVDEAIRRLGVEKFGASQVKTMDWEVLEVKVKLWIDAVKVAMTSLFAGERILCDHSFFASDSIGELCFAEICGDGAARLFKFPAIIARRSTKSPEKIFLLLDMYAAISENWLEIESMFTFDSTSGIRSQALASLVRLGESVRAMLTEFKSTIHKDSSKSVVAGGGVHRLTVYTMDHLYRLAAYGNTLAEIVADWSPPAKPSLPEDYFEGSHSDEAPAPAISLQMAWLILVLLRKLEGKAEQYRDVSVSYLFLANNLQHIISKVRASNLRYLLGEEWVARHGRKLRQFAENHERITWGEVGASLPEDPRAAISPAEASERFRRFNARFEEACGREATRVVADLKLREEMRASLERKVVRAYGEFYDAHWLTVGGETSGATSIKYTPEDVGYYLAGLFSESAVSGIESWPSPSPSPAFSGSSPSLSSGRWHPRTQLRESLVPRGIST</sequence>
<feature type="domain" description="Exocyst complex subunit Exo70 C-terminal" evidence="5">
    <location>
        <begin position="219"/>
        <end position="578"/>
    </location>
</feature>
<dbReference type="Proteomes" id="UP000827889">
    <property type="component" value="Chromosome 7"/>
</dbReference>
<dbReference type="InterPro" id="IPR004140">
    <property type="entry name" value="Exo70"/>
</dbReference>
<comment type="similarity">
    <text evidence="1 3">Belongs to the EXO70 family.</text>
</comment>
<dbReference type="AlphaFoldDB" id="A0A8B8Q698"/>
<keyword evidence="2 3" id="KW-0813">Transport</keyword>
<feature type="region of interest" description="Disordered" evidence="4">
    <location>
        <begin position="1"/>
        <end position="34"/>
    </location>
</feature>
<evidence type="ECO:0000313" key="7">
    <source>
        <dbReference type="RefSeq" id="XP_030542619.1"/>
    </source>
</evidence>
<gene>
    <name evidence="7" type="primary">LOC115749788</name>
</gene>
<dbReference type="GO" id="GO:0000145">
    <property type="term" value="C:exocyst"/>
    <property type="evidence" value="ECO:0007669"/>
    <property type="project" value="InterPro"/>
</dbReference>
<dbReference type="InterPro" id="IPR016159">
    <property type="entry name" value="Cullin_repeat-like_dom_sf"/>
</dbReference>